<evidence type="ECO:0000259" key="1">
    <source>
        <dbReference type="SMART" id="SM00382"/>
    </source>
</evidence>
<feature type="non-terminal residue" evidence="2">
    <location>
        <position position="191"/>
    </location>
</feature>
<dbReference type="Pfam" id="PF07728">
    <property type="entry name" value="AAA_5"/>
    <property type="match status" value="1"/>
</dbReference>
<comment type="caution">
    <text evidence="2">The sequence shown here is derived from an EMBL/GenBank/DDBJ whole genome shotgun (WGS) entry which is preliminary data.</text>
</comment>
<dbReference type="InterPro" id="IPR052934">
    <property type="entry name" value="Methyl-DNA_Rec/Restrict_Enz"/>
</dbReference>
<dbReference type="AlphaFoldDB" id="A0A7C5P7A0"/>
<dbReference type="InterPro" id="IPR027417">
    <property type="entry name" value="P-loop_NTPase"/>
</dbReference>
<sequence>MNFLKRYEVKTYDPYIELLKKIYQNELRIALNELKRGKNIILYGPPGSGKTVLAKVLAEAYSRENNGNGYILYTVHSGTDFFDLVARIVPRTNNGTLYYEKEPRYLIRAINEKKVLILDEINRTQIDTALGVFFTYLEKEHRIQDVSSIKDIIQRETDLEIPEEELLEKLNFFRIIGTLNSYDKTFLFKLG</sequence>
<gene>
    <name evidence="2" type="ORF">ENL40_06880</name>
</gene>
<dbReference type="GO" id="GO:0005524">
    <property type="term" value="F:ATP binding"/>
    <property type="evidence" value="ECO:0007669"/>
    <property type="project" value="InterPro"/>
</dbReference>
<proteinExistence type="predicted"/>
<dbReference type="InterPro" id="IPR003593">
    <property type="entry name" value="AAA+_ATPase"/>
</dbReference>
<dbReference type="Proteomes" id="UP000886217">
    <property type="component" value="Unassembled WGS sequence"/>
</dbReference>
<feature type="domain" description="AAA+ ATPase" evidence="1">
    <location>
        <begin position="36"/>
        <end position="163"/>
    </location>
</feature>
<dbReference type="Gene3D" id="3.40.50.300">
    <property type="entry name" value="P-loop containing nucleotide triphosphate hydrolases"/>
    <property type="match status" value="1"/>
</dbReference>
<protein>
    <submittedName>
        <fullName evidence="2">AAA family ATPase</fullName>
    </submittedName>
</protein>
<dbReference type="InterPro" id="IPR011704">
    <property type="entry name" value="ATPase_dyneun-rel_AAA"/>
</dbReference>
<reference evidence="2" key="1">
    <citation type="journal article" date="2020" name="mSystems">
        <title>Genome- and Community-Level Interaction Insights into Carbon Utilization and Element Cycling Functions of Hydrothermarchaeota in Hydrothermal Sediment.</title>
        <authorList>
            <person name="Zhou Z."/>
            <person name="Liu Y."/>
            <person name="Xu W."/>
            <person name="Pan J."/>
            <person name="Luo Z.H."/>
            <person name="Li M."/>
        </authorList>
    </citation>
    <scope>NUCLEOTIDE SEQUENCE [LARGE SCALE GENOMIC DNA]</scope>
    <source>
        <strain evidence="2">HyVt-93</strain>
    </source>
</reference>
<dbReference type="PANTHER" id="PTHR37291">
    <property type="entry name" value="5-METHYLCYTOSINE-SPECIFIC RESTRICTION ENZYME B"/>
    <property type="match status" value="1"/>
</dbReference>
<name>A0A7C5P7A0_THELI</name>
<organism evidence="2">
    <name type="scientific">Thermococcus litoralis</name>
    <dbReference type="NCBI Taxonomy" id="2265"/>
    <lineage>
        <taxon>Archaea</taxon>
        <taxon>Methanobacteriati</taxon>
        <taxon>Methanobacteriota</taxon>
        <taxon>Thermococci</taxon>
        <taxon>Thermococcales</taxon>
        <taxon>Thermococcaceae</taxon>
        <taxon>Thermococcus</taxon>
    </lineage>
</organism>
<dbReference type="EMBL" id="DRTU01000280">
    <property type="protein sequence ID" value="HHI01171.1"/>
    <property type="molecule type" value="Genomic_DNA"/>
</dbReference>
<dbReference type="SUPFAM" id="SSF52540">
    <property type="entry name" value="P-loop containing nucleoside triphosphate hydrolases"/>
    <property type="match status" value="1"/>
</dbReference>
<dbReference type="GO" id="GO:0016887">
    <property type="term" value="F:ATP hydrolysis activity"/>
    <property type="evidence" value="ECO:0007669"/>
    <property type="project" value="InterPro"/>
</dbReference>
<accession>A0A7C5P7A0</accession>
<dbReference type="PANTHER" id="PTHR37291:SF1">
    <property type="entry name" value="TYPE IV METHYL-DIRECTED RESTRICTION ENZYME ECOKMCRB SUBUNIT"/>
    <property type="match status" value="1"/>
</dbReference>
<dbReference type="SMART" id="SM00382">
    <property type="entry name" value="AAA"/>
    <property type="match status" value="1"/>
</dbReference>
<evidence type="ECO:0000313" key="2">
    <source>
        <dbReference type="EMBL" id="HHI01171.1"/>
    </source>
</evidence>
<dbReference type="CDD" id="cd00009">
    <property type="entry name" value="AAA"/>
    <property type="match status" value="1"/>
</dbReference>